<dbReference type="Pfam" id="PF08613">
    <property type="entry name" value="Cyclin"/>
    <property type="match status" value="1"/>
</dbReference>
<dbReference type="EMBL" id="NHZQ01000121">
    <property type="protein sequence ID" value="PSK51624.1"/>
    <property type="molecule type" value="Genomic_DNA"/>
</dbReference>
<name>A0A2P7ZTV4_9PEZI</name>
<dbReference type="PANTHER" id="PTHR15615">
    <property type="match status" value="1"/>
</dbReference>
<organism evidence="2 3">
    <name type="scientific">Elsinoe australis</name>
    <dbReference type="NCBI Taxonomy" id="40998"/>
    <lineage>
        <taxon>Eukaryota</taxon>
        <taxon>Fungi</taxon>
        <taxon>Dikarya</taxon>
        <taxon>Ascomycota</taxon>
        <taxon>Pezizomycotina</taxon>
        <taxon>Dothideomycetes</taxon>
        <taxon>Dothideomycetidae</taxon>
        <taxon>Myriangiales</taxon>
        <taxon>Elsinoaceae</taxon>
        <taxon>Elsinoe</taxon>
    </lineage>
</organism>
<feature type="compositionally biased region" description="Polar residues" evidence="1">
    <location>
        <begin position="334"/>
        <end position="343"/>
    </location>
</feature>
<sequence>MSTLTSSASPAASPRSSGYTQYRPSPRPAKSPASILKPPTPPTFSSTSSRTFAHPAVAQSPRQQPKSQYIDAGTQYSPEGYPPTATSTVIPSSSRNKRKQTSPSPPMSPAEDVPATPPPKPLPRDAPAADEVRAPQSPVVKQDTVASVAPKKAKTDAEGVKIMPRQYETCDPKDLGVLIADMLMELIRLNDKIPLKDGKLTRFHSRAPPGISCHDYLNRLIQHATLSPPILLSMVYYIDRLCALYPAFTIGSLTVHRFLITAATVASKGLSDSFWTNPTYARIGGISTGELATLELDFLQRVHFRIVPKPETLVDYYVSLVQRSDNYRLEDDSSTPGSESDQLSDPMEEDPT</sequence>
<protein>
    <recommendedName>
        <fullName evidence="4">Cyclin-domain-containing protein</fullName>
    </recommendedName>
</protein>
<reference evidence="2 3" key="1">
    <citation type="submission" date="2017-05" db="EMBL/GenBank/DDBJ databases">
        <title>Draft genome sequence of Elsinoe australis.</title>
        <authorList>
            <person name="Cheng Q."/>
        </authorList>
    </citation>
    <scope>NUCLEOTIDE SEQUENCE [LARGE SCALE GENOMIC DNA]</scope>
    <source>
        <strain evidence="2 3">NL1</strain>
    </source>
</reference>
<dbReference type="GO" id="GO:0019901">
    <property type="term" value="F:protein kinase binding"/>
    <property type="evidence" value="ECO:0007669"/>
    <property type="project" value="InterPro"/>
</dbReference>
<evidence type="ECO:0000313" key="2">
    <source>
        <dbReference type="EMBL" id="PSK51624.1"/>
    </source>
</evidence>
<feature type="compositionally biased region" description="Low complexity" evidence="1">
    <location>
        <begin position="43"/>
        <end position="52"/>
    </location>
</feature>
<dbReference type="GO" id="GO:0000307">
    <property type="term" value="C:cyclin-dependent protein kinase holoenzyme complex"/>
    <property type="evidence" value="ECO:0007669"/>
    <property type="project" value="TreeGrafter"/>
</dbReference>
<feature type="region of interest" description="Disordered" evidence="1">
    <location>
        <begin position="1"/>
        <end position="154"/>
    </location>
</feature>
<dbReference type="STRING" id="40998.A0A2P7ZTV4"/>
<evidence type="ECO:0000313" key="3">
    <source>
        <dbReference type="Proteomes" id="UP000243723"/>
    </source>
</evidence>
<dbReference type="GO" id="GO:0005634">
    <property type="term" value="C:nucleus"/>
    <property type="evidence" value="ECO:0007669"/>
    <property type="project" value="TreeGrafter"/>
</dbReference>
<dbReference type="AlphaFoldDB" id="A0A2P7ZTV4"/>
<dbReference type="InterPro" id="IPR036915">
    <property type="entry name" value="Cyclin-like_sf"/>
</dbReference>
<dbReference type="Proteomes" id="UP000243723">
    <property type="component" value="Unassembled WGS sequence"/>
</dbReference>
<evidence type="ECO:0008006" key="4">
    <source>
        <dbReference type="Google" id="ProtNLM"/>
    </source>
</evidence>
<feature type="region of interest" description="Disordered" evidence="1">
    <location>
        <begin position="328"/>
        <end position="352"/>
    </location>
</feature>
<dbReference type="CDD" id="cd20558">
    <property type="entry name" value="CYCLIN_ScPCL7-like"/>
    <property type="match status" value="1"/>
</dbReference>
<dbReference type="InterPro" id="IPR013922">
    <property type="entry name" value="Cyclin_PHO80-like"/>
</dbReference>
<proteinExistence type="predicted"/>
<accession>A0A2P7ZTV4</accession>
<feature type="compositionally biased region" description="Low complexity" evidence="1">
    <location>
        <begin position="1"/>
        <end position="17"/>
    </location>
</feature>
<comment type="caution">
    <text evidence="2">The sequence shown here is derived from an EMBL/GenBank/DDBJ whole genome shotgun (WGS) entry which is preliminary data.</text>
</comment>
<dbReference type="SUPFAM" id="SSF47954">
    <property type="entry name" value="Cyclin-like"/>
    <property type="match status" value="1"/>
</dbReference>
<dbReference type="OrthoDB" id="337735at2759"/>
<evidence type="ECO:0000256" key="1">
    <source>
        <dbReference type="SAM" id="MobiDB-lite"/>
    </source>
</evidence>
<dbReference type="GO" id="GO:0016538">
    <property type="term" value="F:cyclin-dependent protein serine/threonine kinase regulator activity"/>
    <property type="evidence" value="ECO:0007669"/>
    <property type="project" value="TreeGrafter"/>
</dbReference>
<dbReference type="PANTHER" id="PTHR15615:SF117">
    <property type="entry name" value="PHO85 CYCLIN PHO80"/>
    <property type="match status" value="1"/>
</dbReference>
<gene>
    <name evidence="2" type="ORF">B9Z65_2891</name>
</gene>
<feature type="compositionally biased region" description="Polar residues" evidence="1">
    <location>
        <begin position="84"/>
        <end position="94"/>
    </location>
</feature>
<dbReference type="Gene3D" id="1.10.472.10">
    <property type="entry name" value="Cyclin-like"/>
    <property type="match status" value="1"/>
</dbReference>
<keyword evidence="3" id="KW-1185">Reference proteome</keyword>